<dbReference type="EMBL" id="QJJG01000023">
    <property type="protein sequence ID" value="PXW38190.1"/>
    <property type="molecule type" value="Genomic_DNA"/>
</dbReference>
<proteinExistence type="predicted"/>
<sequence>MASPLRVSLGNRIVCLHEFQVSGQNRPTGGFEVVLSFSTPVEVSIYSKHFVSVSVAGYRCLLEMIFQNEYCAHRTMTGELS</sequence>
<reference evidence="1 2" key="1">
    <citation type="submission" date="2018-05" db="EMBL/GenBank/DDBJ databases">
        <title>Freshwater and sediment microbial communities from various areas in North America, analyzing microbe dynamics in response to fracking.</title>
        <authorList>
            <person name="Lamendella R."/>
        </authorList>
    </citation>
    <scope>NUCLEOTIDE SEQUENCE [LARGE SCALE GENOMIC DNA]</scope>
    <source>
        <strain evidence="1 2">67</strain>
    </source>
</reference>
<protein>
    <submittedName>
        <fullName evidence="1">Uncharacterized protein</fullName>
    </submittedName>
</protein>
<name>A0A318FMB7_KLEOX</name>
<dbReference type="Proteomes" id="UP000247485">
    <property type="component" value="Unassembled WGS sequence"/>
</dbReference>
<dbReference type="AlphaFoldDB" id="A0A318FMB7"/>
<accession>A0A318FMB7</accession>
<gene>
    <name evidence="1" type="ORF">DET57_1233</name>
</gene>
<evidence type="ECO:0000313" key="1">
    <source>
        <dbReference type="EMBL" id="PXW38190.1"/>
    </source>
</evidence>
<evidence type="ECO:0000313" key="2">
    <source>
        <dbReference type="Proteomes" id="UP000247485"/>
    </source>
</evidence>
<organism evidence="1 2">
    <name type="scientific">Klebsiella oxytoca</name>
    <dbReference type="NCBI Taxonomy" id="571"/>
    <lineage>
        <taxon>Bacteria</taxon>
        <taxon>Pseudomonadati</taxon>
        <taxon>Pseudomonadota</taxon>
        <taxon>Gammaproteobacteria</taxon>
        <taxon>Enterobacterales</taxon>
        <taxon>Enterobacteriaceae</taxon>
        <taxon>Klebsiella/Raoultella group</taxon>
        <taxon>Klebsiella</taxon>
    </lineage>
</organism>
<comment type="caution">
    <text evidence="1">The sequence shown here is derived from an EMBL/GenBank/DDBJ whole genome shotgun (WGS) entry which is preliminary data.</text>
</comment>